<evidence type="ECO:0000259" key="5">
    <source>
        <dbReference type="PROSITE" id="PS50042"/>
    </source>
</evidence>
<accession>A0A8E3B1T7</accession>
<dbReference type="Pfam" id="PF00027">
    <property type="entry name" value="cNMP_binding"/>
    <property type="match status" value="1"/>
</dbReference>
<dbReference type="Gene3D" id="2.60.120.10">
    <property type="entry name" value="Jelly Rolls"/>
    <property type="match status" value="1"/>
</dbReference>
<dbReference type="GO" id="GO:0003677">
    <property type="term" value="F:DNA binding"/>
    <property type="evidence" value="ECO:0007669"/>
    <property type="project" value="UniProtKB-KW"/>
</dbReference>
<dbReference type="GO" id="GO:0005829">
    <property type="term" value="C:cytosol"/>
    <property type="evidence" value="ECO:0007669"/>
    <property type="project" value="TreeGrafter"/>
</dbReference>
<dbReference type="InterPro" id="IPR036390">
    <property type="entry name" value="WH_DNA-bd_sf"/>
</dbReference>
<dbReference type="InterPro" id="IPR012318">
    <property type="entry name" value="HTH_CRP"/>
</dbReference>
<dbReference type="RefSeq" id="WP_146211866.1">
    <property type="nucleotide sequence ID" value="NZ_QGGH01000022.1"/>
</dbReference>
<feature type="region of interest" description="Disordered" evidence="4">
    <location>
        <begin position="1"/>
        <end position="33"/>
    </location>
</feature>
<dbReference type="Proteomes" id="UP000245631">
    <property type="component" value="Unassembled WGS sequence"/>
</dbReference>
<feature type="compositionally biased region" description="Polar residues" evidence="4">
    <location>
        <begin position="1"/>
        <end position="12"/>
    </location>
</feature>
<proteinExistence type="predicted"/>
<dbReference type="EMBL" id="QGGH01000022">
    <property type="protein sequence ID" value="PWJ86776.1"/>
    <property type="molecule type" value="Genomic_DNA"/>
</dbReference>
<comment type="caution">
    <text evidence="7">The sequence shown here is derived from an EMBL/GenBank/DDBJ whole genome shotgun (WGS) entry which is preliminary data.</text>
</comment>
<keyword evidence="3" id="KW-0804">Transcription</keyword>
<name>A0A8E3B1T7_RHILI</name>
<dbReference type="SUPFAM" id="SSF46785">
    <property type="entry name" value="Winged helix' DNA-binding domain"/>
    <property type="match status" value="1"/>
</dbReference>
<feature type="domain" description="HTH crp-type" evidence="6">
    <location>
        <begin position="171"/>
        <end position="243"/>
    </location>
</feature>
<dbReference type="InterPro" id="IPR000595">
    <property type="entry name" value="cNMP-bd_dom"/>
</dbReference>
<protein>
    <submittedName>
        <fullName evidence="7">CRP-like cAMP-binding protein</fullName>
    </submittedName>
</protein>
<feature type="domain" description="Cyclic nucleotide-binding" evidence="5">
    <location>
        <begin position="36"/>
        <end position="157"/>
    </location>
</feature>
<dbReference type="InterPro" id="IPR014710">
    <property type="entry name" value="RmlC-like_jellyroll"/>
</dbReference>
<evidence type="ECO:0000256" key="1">
    <source>
        <dbReference type="ARBA" id="ARBA00023015"/>
    </source>
</evidence>
<dbReference type="PANTHER" id="PTHR24567:SF26">
    <property type="entry name" value="REGULATORY PROTEIN YEIL"/>
    <property type="match status" value="1"/>
</dbReference>
<dbReference type="PROSITE" id="PS51063">
    <property type="entry name" value="HTH_CRP_2"/>
    <property type="match status" value="1"/>
</dbReference>
<dbReference type="Pfam" id="PF13545">
    <property type="entry name" value="HTH_Crp_2"/>
    <property type="match status" value="1"/>
</dbReference>
<dbReference type="GeneID" id="61056135"/>
<dbReference type="PANTHER" id="PTHR24567">
    <property type="entry name" value="CRP FAMILY TRANSCRIPTIONAL REGULATORY PROTEIN"/>
    <property type="match status" value="1"/>
</dbReference>
<dbReference type="AlphaFoldDB" id="A0A8E3B1T7"/>
<organism evidence="7 8">
    <name type="scientific">Rhizobium loti</name>
    <name type="common">Mesorhizobium loti</name>
    <dbReference type="NCBI Taxonomy" id="381"/>
    <lineage>
        <taxon>Bacteria</taxon>
        <taxon>Pseudomonadati</taxon>
        <taxon>Pseudomonadota</taxon>
        <taxon>Alphaproteobacteria</taxon>
        <taxon>Hyphomicrobiales</taxon>
        <taxon>Phyllobacteriaceae</taxon>
        <taxon>Mesorhizobium</taxon>
    </lineage>
</organism>
<evidence type="ECO:0000256" key="2">
    <source>
        <dbReference type="ARBA" id="ARBA00023125"/>
    </source>
</evidence>
<keyword evidence="2" id="KW-0238">DNA-binding</keyword>
<keyword evidence="1" id="KW-0805">Transcription regulation</keyword>
<reference evidence="7 8" key="1">
    <citation type="submission" date="2018-05" db="EMBL/GenBank/DDBJ databases">
        <title>Genomic Encyclopedia of Type Strains, Phase IV (KMG-IV): sequencing the most valuable type-strain genomes for metagenomic binning, comparative biology and taxonomic classification.</title>
        <authorList>
            <person name="Goeker M."/>
        </authorList>
    </citation>
    <scope>NUCLEOTIDE SEQUENCE [LARGE SCALE GENOMIC DNA]</scope>
    <source>
        <strain evidence="7 8">DSM 2626</strain>
    </source>
</reference>
<evidence type="ECO:0000256" key="3">
    <source>
        <dbReference type="ARBA" id="ARBA00023163"/>
    </source>
</evidence>
<evidence type="ECO:0000259" key="6">
    <source>
        <dbReference type="PROSITE" id="PS51063"/>
    </source>
</evidence>
<sequence length="254" mass="28224">MKQPSDRFSASQTEREATPAADRNTSQNPDLSDIEHFHAVRPSTLAEMNRRCHWFHLEDGDVLIPAGERVDRVFFLLTGELRFPVYTRTGKIVWLPSAHQGSLVNGVALSGDLLVVPYSIEAAGPCTIASIGNRAFLDIVKNDPEALQAIVQMLVERQHALVEHIVELSTLSVRSRVHSELLRLCVEHIDNDGSAVISPIPTHTDLANRIGTHREAVARELSYLQSVGIVLRRAKELYVPDLSRLTDLLSKSDD</sequence>
<evidence type="ECO:0000313" key="7">
    <source>
        <dbReference type="EMBL" id="PWJ86776.1"/>
    </source>
</evidence>
<gene>
    <name evidence="7" type="ORF">C8D77_12238</name>
</gene>
<dbReference type="InterPro" id="IPR018490">
    <property type="entry name" value="cNMP-bd_dom_sf"/>
</dbReference>
<dbReference type="PROSITE" id="PS50042">
    <property type="entry name" value="CNMP_BINDING_3"/>
    <property type="match status" value="1"/>
</dbReference>
<evidence type="ECO:0000313" key="8">
    <source>
        <dbReference type="Proteomes" id="UP000245631"/>
    </source>
</evidence>
<dbReference type="SUPFAM" id="SSF51206">
    <property type="entry name" value="cAMP-binding domain-like"/>
    <property type="match status" value="1"/>
</dbReference>
<dbReference type="CDD" id="cd00038">
    <property type="entry name" value="CAP_ED"/>
    <property type="match status" value="1"/>
</dbReference>
<evidence type="ECO:0000256" key="4">
    <source>
        <dbReference type="SAM" id="MobiDB-lite"/>
    </source>
</evidence>
<dbReference type="GO" id="GO:0003700">
    <property type="term" value="F:DNA-binding transcription factor activity"/>
    <property type="evidence" value="ECO:0007669"/>
    <property type="project" value="TreeGrafter"/>
</dbReference>
<dbReference type="InterPro" id="IPR050397">
    <property type="entry name" value="Env_Response_Regulators"/>
</dbReference>